<dbReference type="PANTHER" id="PTHR23280">
    <property type="entry name" value="4.1 G PROTEIN"/>
    <property type="match status" value="1"/>
</dbReference>
<gene>
    <name evidence="2" type="ORF">chiPu_0019430</name>
</gene>
<evidence type="ECO:0000259" key="1">
    <source>
        <dbReference type="PROSITE" id="PS50057"/>
    </source>
</evidence>
<dbReference type="Proteomes" id="UP000287033">
    <property type="component" value="Unassembled WGS sequence"/>
</dbReference>
<dbReference type="InterPro" id="IPR029071">
    <property type="entry name" value="Ubiquitin-like_domsf"/>
</dbReference>
<dbReference type="Pfam" id="PF09379">
    <property type="entry name" value="FERM_N"/>
    <property type="match status" value="1"/>
</dbReference>
<dbReference type="OrthoDB" id="6266673at2759"/>
<dbReference type="AlphaFoldDB" id="A0A401RRU7"/>
<dbReference type="InterPro" id="IPR000299">
    <property type="entry name" value="FERM_domain"/>
</dbReference>
<dbReference type="GO" id="GO:0005856">
    <property type="term" value="C:cytoskeleton"/>
    <property type="evidence" value="ECO:0007669"/>
    <property type="project" value="TreeGrafter"/>
</dbReference>
<accession>A0A401RRU7</accession>
<dbReference type="SUPFAM" id="SSF54236">
    <property type="entry name" value="Ubiquitin-like"/>
    <property type="match status" value="1"/>
</dbReference>
<evidence type="ECO:0000313" key="2">
    <source>
        <dbReference type="EMBL" id="GCC20862.1"/>
    </source>
</evidence>
<organism evidence="2 3">
    <name type="scientific">Chiloscyllium punctatum</name>
    <name type="common">Brownbanded bambooshark</name>
    <name type="synonym">Hemiscyllium punctatum</name>
    <dbReference type="NCBI Taxonomy" id="137246"/>
    <lineage>
        <taxon>Eukaryota</taxon>
        <taxon>Metazoa</taxon>
        <taxon>Chordata</taxon>
        <taxon>Craniata</taxon>
        <taxon>Vertebrata</taxon>
        <taxon>Chondrichthyes</taxon>
        <taxon>Elasmobranchii</taxon>
        <taxon>Galeomorphii</taxon>
        <taxon>Galeoidea</taxon>
        <taxon>Orectolobiformes</taxon>
        <taxon>Hemiscylliidae</taxon>
        <taxon>Chiloscyllium</taxon>
    </lineage>
</organism>
<feature type="domain" description="FERM" evidence="1">
    <location>
        <begin position="17"/>
        <end position="73"/>
    </location>
</feature>
<dbReference type="PANTHER" id="PTHR23280:SF5">
    <property type="entry name" value="FERM DOMAIN-CONTAINING PROTEIN 5"/>
    <property type="match status" value="1"/>
</dbReference>
<dbReference type="GO" id="GO:0031032">
    <property type="term" value="P:actomyosin structure organization"/>
    <property type="evidence" value="ECO:0007669"/>
    <property type="project" value="TreeGrafter"/>
</dbReference>
<dbReference type="EMBL" id="BEZZ01001985">
    <property type="protein sequence ID" value="GCC20862.1"/>
    <property type="molecule type" value="Genomic_DNA"/>
</dbReference>
<dbReference type="OMA" id="CEHGRES"/>
<protein>
    <recommendedName>
        <fullName evidence="1">FERM domain-containing protein</fullName>
    </recommendedName>
</protein>
<reference evidence="2 3" key="1">
    <citation type="journal article" date="2018" name="Nat. Ecol. Evol.">
        <title>Shark genomes provide insights into elasmobranch evolution and the origin of vertebrates.</title>
        <authorList>
            <person name="Hara Y"/>
            <person name="Yamaguchi K"/>
            <person name="Onimaru K"/>
            <person name="Kadota M"/>
            <person name="Koyanagi M"/>
            <person name="Keeley SD"/>
            <person name="Tatsumi K"/>
            <person name="Tanaka K"/>
            <person name="Motone F"/>
            <person name="Kageyama Y"/>
            <person name="Nozu R"/>
            <person name="Adachi N"/>
            <person name="Nishimura O"/>
            <person name="Nakagawa R"/>
            <person name="Tanegashima C"/>
            <person name="Kiyatake I"/>
            <person name="Matsumoto R"/>
            <person name="Murakumo K"/>
            <person name="Nishida K"/>
            <person name="Terakita A"/>
            <person name="Kuratani S"/>
            <person name="Sato K"/>
            <person name="Hyodo S Kuraku.S."/>
        </authorList>
    </citation>
    <scope>NUCLEOTIDE SEQUENCE [LARGE SCALE GENOMIC DNA]</scope>
</reference>
<sequence length="73" mass="8534">MLSRLRSGSIRNLDREFDCTVRLLDDSEYSCTIQRDAKGHYLIDLLCHHMNLLEKDYFGIRFVDPDKQRVGSG</sequence>
<dbReference type="PROSITE" id="PS50057">
    <property type="entry name" value="FERM_3"/>
    <property type="match status" value="1"/>
</dbReference>
<keyword evidence="3" id="KW-1185">Reference proteome</keyword>
<comment type="caution">
    <text evidence="2">The sequence shown here is derived from an EMBL/GenBank/DDBJ whole genome shotgun (WGS) entry which is preliminary data.</text>
</comment>
<dbReference type="Gene3D" id="3.10.20.90">
    <property type="entry name" value="Phosphatidylinositol 3-kinase Catalytic Subunit, Chain A, domain 1"/>
    <property type="match status" value="1"/>
</dbReference>
<proteinExistence type="predicted"/>
<dbReference type="InterPro" id="IPR018979">
    <property type="entry name" value="FERM_N"/>
</dbReference>
<name>A0A401RRU7_CHIPU</name>
<evidence type="ECO:0000313" key="3">
    <source>
        <dbReference type="Proteomes" id="UP000287033"/>
    </source>
</evidence>
<dbReference type="STRING" id="137246.A0A401RRU7"/>